<evidence type="ECO:0000313" key="2">
    <source>
        <dbReference type="Proteomes" id="UP001187192"/>
    </source>
</evidence>
<accession>A0AA87ZGG4</accession>
<comment type="caution">
    <text evidence="1">The sequence shown here is derived from an EMBL/GenBank/DDBJ whole genome shotgun (WGS) entry which is preliminary data.</text>
</comment>
<protein>
    <recommendedName>
        <fullName evidence="3">Ribosomal protein L36</fullName>
    </recommendedName>
</protein>
<organism evidence="1 2">
    <name type="scientific">Ficus carica</name>
    <name type="common">Common fig</name>
    <dbReference type="NCBI Taxonomy" id="3494"/>
    <lineage>
        <taxon>Eukaryota</taxon>
        <taxon>Viridiplantae</taxon>
        <taxon>Streptophyta</taxon>
        <taxon>Embryophyta</taxon>
        <taxon>Tracheophyta</taxon>
        <taxon>Spermatophyta</taxon>
        <taxon>Magnoliopsida</taxon>
        <taxon>eudicotyledons</taxon>
        <taxon>Gunneridae</taxon>
        <taxon>Pentapetalae</taxon>
        <taxon>rosids</taxon>
        <taxon>fabids</taxon>
        <taxon>Rosales</taxon>
        <taxon>Moraceae</taxon>
        <taxon>Ficeae</taxon>
        <taxon>Ficus</taxon>
    </lineage>
</organism>
<evidence type="ECO:0008006" key="3">
    <source>
        <dbReference type="Google" id="ProtNLM"/>
    </source>
</evidence>
<evidence type="ECO:0000313" key="1">
    <source>
        <dbReference type="EMBL" id="GMN32225.1"/>
    </source>
</evidence>
<name>A0AA87ZGG4_FICCA</name>
<gene>
    <name evidence="1" type="ORF">TIFTF001_041700</name>
</gene>
<dbReference type="EMBL" id="BTGU01001977">
    <property type="protein sequence ID" value="GMN32225.1"/>
    <property type="molecule type" value="Genomic_DNA"/>
</dbReference>
<proteinExistence type="predicted"/>
<dbReference type="Proteomes" id="UP001187192">
    <property type="component" value="Unassembled WGS sequence"/>
</dbReference>
<reference evidence="1" key="1">
    <citation type="submission" date="2023-07" db="EMBL/GenBank/DDBJ databases">
        <title>draft genome sequence of fig (Ficus carica).</title>
        <authorList>
            <person name="Takahashi T."/>
            <person name="Nishimura K."/>
        </authorList>
    </citation>
    <scope>NUCLEOTIDE SEQUENCE</scope>
</reference>
<dbReference type="AlphaFoldDB" id="A0AA87ZGG4"/>
<sequence length="21" mass="2469">MLKSARILICKRRGRALARQK</sequence>
<keyword evidence="2" id="KW-1185">Reference proteome</keyword>